<dbReference type="AlphaFoldDB" id="A0A917CFQ4"/>
<evidence type="ECO:0000256" key="1">
    <source>
        <dbReference type="ARBA" id="ARBA00009986"/>
    </source>
</evidence>
<reference evidence="7" key="2">
    <citation type="submission" date="2020-09" db="EMBL/GenBank/DDBJ databases">
        <authorList>
            <person name="Sun Q."/>
            <person name="Zhou Y."/>
        </authorList>
    </citation>
    <scope>NUCLEOTIDE SEQUENCE</scope>
    <source>
        <strain evidence="7">CGMCC 1.12181</strain>
    </source>
</reference>
<dbReference type="InterPro" id="IPR029510">
    <property type="entry name" value="Ald_DH_CS_GLU"/>
</dbReference>
<comment type="similarity">
    <text evidence="1 5">Belongs to the aldehyde dehydrogenase family.</text>
</comment>
<evidence type="ECO:0000259" key="6">
    <source>
        <dbReference type="Pfam" id="PF00171"/>
    </source>
</evidence>
<keyword evidence="3" id="KW-0520">NAD</keyword>
<keyword evidence="8" id="KW-1185">Reference proteome</keyword>
<dbReference type="Pfam" id="PF00171">
    <property type="entry name" value="Aldedh"/>
    <property type="match status" value="1"/>
</dbReference>
<accession>A0A917CFQ4</accession>
<dbReference type="InterPro" id="IPR016162">
    <property type="entry name" value="Ald_DH_N"/>
</dbReference>
<reference evidence="7" key="1">
    <citation type="journal article" date="2014" name="Int. J. Syst. Evol. Microbiol.">
        <title>Complete genome sequence of Corynebacterium casei LMG S-19264T (=DSM 44701T), isolated from a smear-ripened cheese.</title>
        <authorList>
            <consortium name="US DOE Joint Genome Institute (JGI-PGF)"/>
            <person name="Walter F."/>
            <person name="Albersmeier A."/>
            <person name="Kalinowski J."/>
            <person name="Ruckert C."/>
        </authorList>
    </citation>
    <scope>NUCLEOTIDE SEQUENCE</scope>
    <source>
        <strain evidence="7">CGMCC 1.12181</strain>
    </source>
</reference>
<evidence type="ECO:0000256" key="3">
    <source>
        <dbReference type="ARBA" id="ARBA00023027"/>
    </source>
</evidence>
<dbReference type="FunFam" id="3.40.309.10:FF:000012">
    <property type="entry name" value="Betaine aldehyde dehydrogenase"/>
    <property type="match status" value="1"/>
</dbReference>
<dbReference type="Proteomes" id="UP000605253">
    <property type="component" value="Unassembled WGS sequence"/>
</dbReference>
<feature type="domain" description="Aldehyde dehydrogenase" evidence="6">
    <location>
        <begin position="21"/>
        <end position="478"/>
    </location>
</feature>
<dbReference type="PROSITE" id="PS00687">
    <property type="entry name" value="ALDEHYDE_DEHYDR_GLU"/>
    <property type="match status" value="1"/>
</dbReference>
<dbReference type="InterPro" id="IPR016160">
    <property type="entry name" value="Ald_DH_CS_CYS"/>
</dbReference>
<dbReference type="SUPFAM" id="SSF53720">
    <property type="entry name" value="ALDH-like"/>
    <property type="match status" value="1"/>
</dbReference>
<dbReference type="Gene3D" id="3.40.309.10">
    <property type="entry name" value="Aldehyde Dehydrogenase, Chain A, domain 2"/>
    <property type="match status" value="1"/>
</dbReference>
<keyword evidence="2 5" id="KW-0560">Oxidoreductase</keyword>
<comment type="caution">
    <text evidence="7">The sequence shown here is derived from an EMBL/GenBank/DDBJ whole genome shotgun (WGS) entry which is preliminary data.</text>
</comment>
<organism evidence="7 8">
    <name type="scientific">Marinicella pacifica</name>
    <dbReference type="NCBI Taxonomy" id="1171543"/>
    <lineage>
        <taxon>Bacteria</taxon>
        <taxon>Pseudomonadati</taxon>
        <taxon>Pseudomonadota</taxon>
        <taxon>Gammaproteobacteria</taxon>
        <taxon>Lysobacterales</taxon>
        <taxon>Marinicellaceae</taxon>
        <taxon>Marinicella</taxon>
    </lineage>
</organism>
<evidence type="ECO:0000256" key="2">
    <source>
        <dbReference type="ARBA" id="ARBA00023002"/>
    </source>
</evidence>
<evidence type="ECO:0000256" key="5">
    <source>
        <dbReference type="RuleBase" id="RU003345"/>
    </source>
</evidence>
<dbReference type="InterPro" id="IPR015590">
    <property type="entry name" value="Aldehyde_DH_dom"/>
</dbReference>
<dbReference type="EMBL" id="BMEO01000002">
    <property type="protein sequence ID" value="GGF87675.1"/>
    <property type="molecule type" value="Genomic_DNA"/>
</dbReference>
<dbReference type="InterPro" id="IPR016161">
    <property type="entry name" value="Ald_DH/histidinol_DH"/>
</dbReference>
<dbReference type="Gene3D" id="3.40.605.10">
    <property type="entry name" value="Aldehyde Dehydrogenase, Chain A, domain 1"/>
    <property type="match status" value="1"/>
</dbReference>
<evidence type="ECO:0000313" key="8">
    <source>
        <dbReference type="Proteomes" id="UP000605253"/>
    </source>
</evidence>
<dbReference type="InterPro" id="IPR016163">
    <property type="entry name" value="Ald_DH_C"/>
</dbReference>
<sequence>MSVISLNNYINGELCAPAGQRFLDNIEPATGQVYSRLPDSDHQDIERAVDAAKKAFPQWSSYRADERSRWLEQLADAIADNHERLAQAESKDTGKPIKMARQVDINRARDNLRFFAHAATQFSSESHATDAHTLNYTLRQPLGPVACISPWNLPLYLLTWKIAPALAAGNTVVAKPSEITPYTAYLLSELCVDMGFPPGVLNIVHGSGTRTGAALTTHKDIKAISFTGGTQTGTAIQRAVLGQHKKISLELGGKNPFIVFADCDFERAVETACRAAFTNQGQICLCGSRIYVERAIYDDFLAALTEKMQQLIIGDPGDSKVDFGALVSKEHMSKVQSYLNFARREGAELINYDAQLDLPQHCLQGYFLKPTLVTGLDNRCRFNQEEIFGPVAALQPFSADDEVIQLANDSAYGLAASVWTRDLSRAHRLAANIESGIVWINDWLLRDLRTPFGGMKASGLGREGGFEAMRFFTETKNVCVRY</sequence>
<evidence type="ECO:0000256" key="4">
    <source>
        <dbReference type="PROSITE-ProRule" id="PRU10007"/>
    </source>
</evidence>
<dbReference type="PANTHER" id="PTHR43720">
    <property type="entry name" value="2-AMINOMUCONIC SEMIALDEHYDE DEHYDROGENASE"/>
    <property type="match status" value="1"/>
</dbReference>
<dbReference type="PROSITE" id="PS00070">
    <property type="entry name" value="ALDEHYDE_DEHYDR_CYS"/>
    <property type="match status" value="1"/>
</dbReference>
<proteinExistence type="inferred from homology"/>
<evidence type="ECO:0000313" key="7">
    <source>
        <dbReference type="EMBL" id="GGF87675.1"/>
    </source>
</evidence>
<dbReference type="GO" id="GO:0004030">
    <property type="term" value="F:aldehyde dehydrogenase [NAD(P)+] activity"/>
    <property type="evidence" value="ECO:0007669"/>
    <property type="project" value="UniProtKB-ARBA"/>
</dbReference>
<protein>
    <submittedName>
        <fullName evidence="7">5-carboxymethyl-2-hydroxymuconate semialdehyde dehydrogenase</fullName>
    </submittedName>
</protein>
<dbReference type="PANTHER" id="PTHR43720:SF2">
    <property type="entry name" value="2-AMINOMUCONIC SEMIALDEHYDE DEHYDROGENASE"/>
    <property type="match status" value="1"/>
</dbReference>
<feature type="active site" evidence="4">
    <location>
        <position position="250"/>
    </location>
</feature>
<dbReference type="CDD" id="cd07093">
    <property type="entry name" value="ALDH_F8_HMSADH"/>
    <property type="match status" value="1"/>
</dbReference>
<name>A0A917CFQ4_9GAMM</name>
<dbReference type="FunFam" id="3.40.605.10:FF:000001">
    <property type="entry name" value="Aldehyde dehydrogenase 1"/>
    <property type="match status" value="1"/>
</dbReference>
<gene>
    <name evidence="7" type="ORF">GCM10011365_05980</name>
</gene>